<dbReference type="InterPro" id="IPR019587">
    <property type="entry name" value="Polyketide_cyclase/dehydratase"/>
</dbReference>
<evidence type="ECO:0008006" key="3">
    <source>
        <dbReference type="Google" id="ProtNLM"/>
    </source>
</evidence>
<sequence>MATIRKEFTVQANADEVWAAFRDVGAIHTRLARDFVTDCQLDGTLRTVTFANGLVAKERIVTIDDAAHRLVYSVVEGKPTHHNGSFEVIREGADRSHVIWIADLLPDEIAGAIGQMMELGSHAMKKTLDDAGS</sequence>
<comment type="caution">
    <text evidence="1">The sequence shown here is derived from an EMBL/GenBank/DDBJ whole genome shotgun (WGS) entry which is preliminary data.</text>
</comment>
<dbReference type="Pfam" id="PF10604">
    <property type="entry name" value="Polyketide_cyc2"/>
    <property type="match status" value="1"/>
</dbReference>
<proteinExistence type="predicted"/>
<dbReference type="SUPFAM" id="SSF55961">
    <property type="entry name" value="Bet v1-like"/>
    <property type="match status" value="1"/>
</dbReference>
<dbReference type="Gene3D" id="3.30.530.20">
    <property type="match status" value="1"/>
</dbReference>
<dbReference type="EMBL" id="JACHHZ010000005">
    <property type="protein sequence ID" value="MBB6095437.1"/>
    <property type="molecule type" value="Genomic_DNA"/>
</dbReference>
<dbReference type="AlphaFoldDB" id="A0A841HQE9"/>
<dbReference type="RefSeq" id="WP_184334808.1">
    <property type="nucleotide sequence ID" value="NZ_JACHHZ010000005.1"/>
</dbReference>
<accession>A0A841HQE9</accession>
<dbReference type="Proteomes" id="UP000588068">
    <property type="component" value="Unassembled WGS sequence"/>
</dbReference>
<protein>
    <recommendedName>
        <fullName evidence="3">MxaD family protein</fullName>
    </recommendedName>
</protein>
<evidence type="ECO:0000313" key="2">
    <source>
        <dbReference type="Proteomes" id="UP000588068"/>
    </source>
</evidence>
<dbReference type="InterPro" id="IPR023393">
    <property type="entry name" value="START-like_dom_sf"/>
</dbReference>
<organism evidence="1 2">
    <name type="scientific">Povalibacter uvarum</name>
    <dbReference type="NCBI Taxonomy" id="732238"/>
    <lineage>
        <taxon>Bacteria</taxon>
        <taxon>Pseudomonadati</taxon>
        <taxon>Pseudomonadota</taxon>
        <taxon>Gammaproteobacteria</taxon>
        <taxon>Steroidobacterales</taxon>
        <taxon>Steroidobacteraceae</taxon>
        <taxon>Povalibacter</taxon>
    </lineage>
</organism>
<evidence type="ECO:0000313" key="1">
    <source>
        <dbReference type="EMBL" id="MBB6095437.1"/>
    </source>
</evidence>
<reference evidence="1 2" key="1">
    <citation type="submission" date="2020-08" db="EMBL/GenBank/DDBJ databases">
        <title>Genomic Encyclopedia of Type Strains, Phase IV (KMG-IV): sequencing the most valuable type-strain genomes for metagenomic binning, comparative biology and taxonomic classification.</title>
        <authorList>
            <person name="Goeker M."/>
        </authorList>
    </citation>
    <scope>NUCLEOTIDE SEQUENCE [LARGE SCALE GENOMIC DNA]</scope>
    <source>
        <strain evidence="1 2">DSM 26723</strain>
    </source>
</reference>
<keyword evidence="2" id="KW-1185">Reference proteome</keyword>
<gene>
    <name evidence="1" type="ORF">HNQ60_004327</name>
</gene>
<dbReference type="CDD" id="cd07821">
    <property type="entry name" value="PYR_PYL_RCAR_like"/>
    <property type="match status" value="1"/>
</dbReference>
<name>A0A841HQE9_9GAMM</name>